<proteinExistence type="predicted"/>
<dbReference type="AlphaFoldDB" id="A0A918K0M7"/>
<dbReference type="EMBL" id="BMXR01000001">
    <property type="protein sequence ID" value="GGX40496.1"/>
    <property type="molecule type" value="Genomic_DNA"/>
</dbReference>
<keyword evidence="1" id="KW-0175">Coiled coil</keyword>
<organism evidence="2 3">
    <name type="scientific">Saccharospirillum salsuginis</name>
    <dbReference type="NCBI Taxonomy" id="418750"/>
    <lineage>
        <taxon>Bacteria</taxon>
        <taxon>Pseudomonadati</taxon>
        <taxon>Pseudomonadota</taxon>
        <taxon>Gammaproteobacteria</taxon>
        <taxon>Oceanospirillales</taxon>
        <taxon>Saccharospirillaceae</taxon>
        <taxon>Saccharospirillum</taxon>
    </lineage>
</organism>
<reference evidence="2" key="1">
    <citation type="journal article" date="2014" name="Int. J. Syst. Evol. Microbiol.">
        <title>Complete genome sequence of Corynebacterium casei LMG S-19264T (=DSM 44701T), isolated from a smear-ripened cheese.</title>
        <authorList>
            <consortium name="US DOE Joint Genome Institute (JGI-PGF)"/>
            <person name="Walter F."/>
            <person name="Albersmeier A."/>
            <person name="Kalinowski J."/>
            <person name="Ruckert C."/>
        </authorList>
    </citation>
    <scope>NUCLEOTIDE SEQUENCE</scope>
    <source>
        <strain evidence="2">KCTC 22169</strain>
    </source>
</reference>
<keyword evidence="3" id="KW-1185">Reference proteome</keyword>
<reference evidence="2" key="2">
    <citation type="submission" date="2020-09" db="EMBL/GenBank/DDBJ databases">
        <authorList>
            <person name="Sun Q."/>
            <person name="Kim S."/>
        </authorList>
    </citation>
    <scope>NUCLEOTIDE SEQUENCE</scope>
    <source>
        <strain evidence="2">KCTC 22169</strain>
    </source>
</reference>
<evidence type="ECO:0000256" key="1">
    <source>
        <dbReference type="SAM" id="Coils"/>
    </source>
</evidence>
<feature type="coiled-coil region" evidence="1">
    <location>
        <begin position="1"/>
        <end position="56"/>
    </location>
</feature>
<gene>
    <name evidence="2" type="ORF">GCM10007392_04050</name>
</gene>
<evidence type="ECO:0000313" key="2">
    <source>
        <dbReference type="EMBL" id="GGX40496.1"/>
    </source>
</evidence>
<sequence>MDEKLQELEQAIVEAEEAKRQFVKENPNGTGDKQERMRLYNEVERARKALREYKRMNPHLL</sequence>
<comment type="caution">
    <text evidence="2">The sequence shown here is derived from an EMBL/GenBank/DDBJ whole genome shotgun (WGS) entry which is preliminary data.</text>
</comment>
<name>A0A918K0M7_9GAMM</name>
<dbReference type="RefSeq" id="WP_189606815.1">
    <property type="nucleotide sequence ID" value="NZ_BMXR01000001.1"/>
</dbReference>
<evidence type="ECO:0000313" key="3">
    <source>
        <dbReference type="Proteomes" id="UP000626148"/>
    </source>
</evidence>
<protein>
    <submittedName>
        <fullName evidence="2">Uncharacterized protein</fullName>
    </submittedName>
</protein>
<dbReference type="Proteomes" id="UP000626148">
    <property type="component" value="Unassembled WGS sequence"/>
</dbReference>
<accession>A0A918K0M7</accession>